<dbReference type="AlphaFoldDB" id="A0A7W8HFT6"/>
<dbReference type="InterPro" id="IPR013762">
    <property type="entry name" value="Integrase-like_cat_sf"/>
</dbReference>
<proteinExistence type="inferred from homology"/>
<accession>A0A7W8HFT6</accession>
<keyword evidence="9" id="KW-1185">Reference proteome</keyword>
<evidence type="ECO:0000259" key="7">
    <source>
        <dbReference type="PROSITE" id="PS51900"/>
    </source>
</evidence>
<dbReference type="InterPro" id="IPR004107">
    <property type="entry name" value="Integrase_SAM-like_N"/>
</dbReference>
<evidence type="ECO:0000256" key="2">
    <source>
        <dbReference type="ARBA" id="ARBA00022908"/>
    </source>
</evidence>
<keyword evidence="2" id="KW-0229">DNA integration</keyword>
<dbReference type="PROSITE" id="PS51900">
    <property type="entry name" value="CB"/>
    <property type="match status" value="1"/>
</dbReference>
<dbReference type="SUPFAM" id="SSF56349">
    <property type="entry name" value="DNA breaking-rejoining enzymes"/>
    <property type="match status" value="1"/>
</dbReference>
<dbReference type="GO" id="GO:0015074">
    <property type="term" value="P:DNA integration"/>
    <property type="evidence" value="ECO:0007669"/>
    <property type="project" value="UniProtKB-KW"/>
</dbReference>
<dbReference type="Pfam" id="PF00589">
    <property type="entry name" value="Phage_integrase"/>
    <property type="match status" value="1"/>
</dbReference>
<dbReference type="InterPro" id="IPR050090">
    <property type="entry name" value="Tyrosine_recombinase_XerCD"/>
</dbReference>
<comment type="similarity">
    <text evidence="1">Belongs to the 'phage' integrase family.</text>
</comment>
<dbReference type="GO" id="GO:0003677">
    <property type="term" value="F:DNA binding"/>
    <property type="evidence" value="ECO:0007669"/>
    <property type="project" value="UniProtKB-UniRule"/>
</dbReference>
<dbReference type="InterPro" id="IPR011946">
    <property type="entry name" value="Integrase_integron-type"/>
</dbReference>
<dbReference type="EMBL" id="JACHGB010000002">
    <property type="protein sequence ID" value="MBB5271284.1"/>
    <property type="molecule type" value="Genomic_DNA"/>
</dbReference>
<dbReference type="Gene3D" id="1.10.150.130">
    <property type="match status" value="1"/>
</dbReference>
<evidence type="ECO:0000256" key="1">
    <source>
        <dbReference type="ARBA" id="ARBA00008857"/>
    </source>
</evidence>
<dbReference type="PANTHER" id="PTHR30349:SF64">
    <property type="entry name" value="PROPHAGE INTEGRASE INTD-RELATED"/>
    <property type="match status" value="1"/>
</dbReference>
<dbReference type="NCBIfam" id="NF011946">
    <property type="entry name" value="PRK15417.1"/>
    <property type="match status" value="1"/>
</dbReference>
<dbReference type="InterPro" id="IPR044068">
    <property type="entry name" value="CB"/>
</dbReference>
<evidence type="ECO:0000259" key="6">
    <source>
        <dbReference type="PROSITE" id="PS51898"/>
    </source>
</evidence>
<comment type="caution">
    <text evidence="8">The sequence shown here is derived from an EMBL/GenBank/DDBJ whole genome shotgun (WGS) entry which is preliminary data.</text>
</comment>
<dbReference type="NCBIfam" id="TIGR02249">
    <property type="entry name" value="integrase_gron"/>
    <property type="match status" value="1"/>
</dbReference>
<gene>
    <name evidence="8" type="ORF">HNQ70_001288</name>
</gene>
<keyword evidence="4" id="KW-0233">DNA recombination</keyword>
<dbReference type="InterPro" id="IPR010998">
    <property type="entry name" value="Integrase_recombinase_N"/>
</dbReference>
<dbReference type="Proteomes" id="UP000532440">
    <property type="component" value="Unassembled WGS sequence"/>
</dbReference>
<dbReference type="CDD" id="cd01193">
    <property type="entry name" value="INT_IntI_C"/>
    <property type="match status" value="1"/>
</dbReference>
<name>A0A7W8HFT6_9BURK</name>
<dbReference type="PANTHER" id="PTHR30349">
    <property type="entry name" value="PHAGE INTEGRASE-RELATED"/>
    <property type="match status" value="1"/>
</dbReference>
<feature type="domain" description="Core-binding (CB)" evidence="7">
    <location>
        <begin position="18"/>
        <end position="98"/>
    </location>
</feature>
<organism evidence="8 9">
    <name type="scientific">Quisquiliibacterium transsilvanicum</name>
    <dbReference type="NCBI Taxonomy" id="1549638"/>
    <lineage>
        <taxon>Bacteria</taxon>
        <taxon>Pseudomonadati</taxon>
        <taxon>Pseudomonadota</taxon>
        <taxon>Betaproteobacteria</taxon>
        <taxon>Burkholderiales</taxon>
        <taxon>Burkholderiaceae</taxon>
        <taxon>Quisquiliibacterium</taxon>
    </lineage>
</organism>
<protein>
    <submittedName>
        <fullName evidence="8">Integron integrase</fullName>
    </submittedName>
</protein>
<dbReference type="InterPro" id="IPR002104">
    <property type="entry name" value="Integrase_catalytic"/>
</dbReference>
<evidence type="ECO:0000313" key="9">
    <source>
        <dbReference type="Proteomes" id="UP000532440"/>
    </source>
</evidence>
<dbReference type="PROSITE" id="PS51898">
    <property type="entry name" value="TYR_RECOMBINASE"/>
    <property type="match status" value="1"/>
</dbReference>
<dbReference type="Pfam" id="PF13495">
    <property type="entry name" value="Phage_int_SAM_4"/>
    <property type="match status" value="1"/>
</dbReference>
<reference evidence="8 9" key="1">
    <citation type="submission" date="2020-08" db="EMBL/GenBank/DDBJ databases">
        <title>Genomic Encyclopedia of Type Strains, Phase IV (KMG-IV): sequencing the most valuable type-strain genomes for metagenomic binning, comparative biology and taxonomic classification.</title>
        <authorList>
            <person name="Goeker M."/>
        </authorList>
    </citation>
    <scope>NUCLEOTIDE SEQUENCE [LARGE SCALE GENOMIC DNA]</scope>
    <source>
        <strain evidence="8 9">DSM 29781</strain>
    </source>
</reference>
<dbReference type="RefSeq" id="WP_183965404.1">
    <property type="nucleotide sequence ID" value="NZ_BAABEW010000017.1"/>
</dbReference>
<dbReference type="Gene3D" id="1.10.443.10">
    <property type="entry name" value="Intergrase catalytic core"/>
    <property type="match status" value="1"/>
</dbReference>
<evidence type="ECO:0000256" key="5">
    <source>
        <dbReference type="PROSITE-ProRule" id="PRU01248"/>
    </source>
</evidence>
<evidence type="ECO:0000256" key="3">
    <source>
        <dbReference type="ARBA" id="ARBA00023125"/>
    </source>
</evidence>
<sequence length="338" mass="38565">MYSIQEPAPHALPAPGAPRLLDRVRERIRYLHYSLRTEEAYVHWIRAYVRFHDRRHPRTLGGPDVGRFLNALVNERKVSASTHKQALCALLFLYREVLGEDLPWMTQIERPAIRKRIPSVLTVDEVRRALDLMQGEPALICRLLYGTGMRLMEAMRLRVKDVDFARRVIVVRDGKGGKDRVTMLPQSLLAEMRQQCARSRAFWEQDRALNRPGVEMPNALARKYPNGGSSWSWHWVFAADHCSRDPRSGVIRRHHMHEQAVQRQLKRALLAAGVDRIASVHTLRHSFATHLLQGGTDIRTVQELLGHADVSTTMIYTHVLRIAAGTVASPLDRMPAAA</sequence>
<evidence type="ECO:0000313" key="8">
    <source>
        <dbReference type="EMBL" id="MBB5271284.1"/>
    </source>
</evidence>
<feature type="domain" description="Tyr recombinase" evidence="6">
    <location>
        <begin position="116"/>
        <end position="332"/>
    </location>
</feature>
<dbReference type="GO" id="GO:0006310">
    <property type="term" value="P:DNA recombination"/>
    <property type="evidence" value="ECO:0007669"/>
    <property type="project" value="UniProtKB-KW"/>
</dbReference>
<evidence type="ECO:0000256" key="4">
    <source>
        <dbReference type="ARBA" id="ARBA00023172"/>
    </source>
</evidence>
<dbReference type="InterPro" id="IPR011010">
    <property type="entry name" value="DNA_brk_join_enz"/>
</dbReference>
<keyword evidence="3 5" id="KW-0238">DNA-binding</keyword>